<reference evidence="1" key="1">
    <citation type="submission" date="2018-01" db="EMBL/GenBank/DDBJ databases">
        <title>An insight into the sialome of Amazonian anophelines.</title>
        <authorList>
            <person name="Ribeiro J.M."/>
            <person name="Scarpassa V."/>
            <person name="Calvo E."/>
        </authorList>
    </citation>
    <scope>NUCLEOTIDE SEQUENCE</scope>
    <source>
        <tissue evidence="1">Salivary glands</tissue>
    </source>
</reference>
<sequence>MLQIGVCQTILLSIVFYSFFDRLSASCATQRSLRFDFFRLPPDERFATRFTSFLCRSFNSWPSARQSSSVGSIIFIFGTLARIFFQ</sequence>
<proteinExistence type="predicted"/>
<organism evidence="1">
    <name type="scientific">Anopheles marajoara</name>
    <dbReference type="NCBI Taxonomy" id="58244"/>
    <lineage>
        <taxon>Eukaryota</taxon>
        <taxon>Metazoa</taxon>
        <taxon>Ecdysozoa</taxon>
        <taxon>Arthropoda</taxon>
        <taxon>Hexapoda</taxon>
        <taxon>Insecta</taxon>
        <taxon>Pterygota</taxon>
        <taxon>Neoptera</taxon>
        <taxon>Endopterygota</taxon>
        <taxon>Diptera</taxon>
        <taxon>Nematocera</taxon>
        <taxon>Culicoidea</taxon>
        <taxon>Culicidae</taxon>
        <taxon>Anophelinae</taxon>
        <taxon>Anopheles</taxon>
    </lineage>
</organism>
<dbReference type="EMBL" id="GGFJ01013161">
    <property type="protein sequence ID" value="MBW62302.1"/>
    <property type="molecule type" value="Transcribed_RNA"/>
</dbReference>
<evidence type="ECO:0000313" key="1">
    <source>
        <dbReference type="EMBL" id="MBW62302.1"/>
    </source>
</evidence>
<accession>A0A2M4CAC3</accession>
<protein>
    <submittedName>
        <fullName evidence="1">Putative secreted protein</fullName>
    </submittedName>
</protein>
<name>A0A2M4CAC3_9DIPT</name>
<dbReference type="AlphaFoldDB" id="A0A2M4CAC3"/>